<name>G0GC32_WINT7</name>
<comment type="function">
    <text evidence="3">Probably deamidates glutamine residues to glutamate on methyl-accepting chemotaxis receptors (MCPs), playing an important role in chemotaxis.</text>
</comment>
<proteinExistence type="inferred from homology"/>
<dbReference type="SUPFAM" id="SSF64438">
    <property type="entry name" value="CNF1/YfiH-like putative cysteine hydrolases"/>
    <property type="match status" value="1"/>
</dbReference>
<dbReference type="InterPro" id="IPR038592">
    <property type="entry name" value="CheD-like_sf"/>
</dbReference>
<dbReference type="GO" id="GO:0050568">
    <property type="term" value="F:protein-glutamine glutaminase activity"/>
    <property type="evidence" value="ECO:0007669"/>
    <property type="project" value="UniProtKB-UniRule"/>
</dbReference>
<dbReference type="Proteomes" id="UP000007254">
    <property type="component" value="Chromosome"/>
</dbReference>
<protein>
    <recommendedName>
        <fullName evidence="3">Probable chemoreceptor glutamine deamidase CheD</fullName>
        <ecNumber evidence="3">3.5.1.44</ecNumber>
    </recommendedName>
</protein>
<dbReference type="RefSeq" id="WP_014623802.1">
    <property type="nucleotide sequence ID" value="NC_017583.1"/>
</dbReference>
<keyword evidence="1 3" id="KW-0145">Chemotaxis</keyword>
<dbReference type="InterPro" id="IPR011324">
    <property type="entry name" value="Cytotoxic_necrot_fac-like_cat"/>
</dbReference>
<reference evidence="4 5" key="1">
    <citation type="submission" date="2011-06" db="EMBL/GenBank/DDBJ databases">
        <title>The complete genome of Spirochaeta thermophila DSM 6578.</title>
        <authorList>
            <consortium name="US DOE Joint Genome Institute (JGI-PGF)"/>
            <person name="Lucas S."/>
            <person name="Lapidus A."/>
            <person name="Bruce D."/>
            <person name="Goodwin L."/>
            <person name="Pitluck S."/>
            <person name="Peters L."/>
            <person name="Kyrpides N."/>
            <person name="Mavromatis K."/>
            <person name="Ivanova N."/>
            <person name="Mikailova N."/>
            <person name="Pagani I."/>
            <person name="Chertkov O."/>
            <person name="Detter J.C."/>
            <person name="Tapia R."/>
            <person name="Han C."/>
            <person name="Land M."/>
            <person name="Hauser L."/>
            <person name="Markowitz V."/>
            <person name="Cheng J.-F."/>
            <person name="Hugenholtz P."/>
            <person name="Woyke T."/>
            <person name="Wu D."/>
            <person name="Spring S."/>
            <person name="Merkhoffer B."/>
            <person name="Schneider S."/>
            <person name="Klenk H.-P."/>
            <person name="Eisen J.A."/>
        </authorList>
    </citation>
    <scope>NUCLEOTIDE SEQUENCE [LARGE SCALE GENOMIC DNA]</scope>
    <source>
        <strain evidence="5">ATCC 700085 / DSM 6578 / Z-1203</strain>
    </source>
</reference>
<comment type="catalytic activity">
    <reaction evidence="3">
        <text>L-glutaminyl-[protein] + H2O = L-glutamyl-[protein] + NH4(+)</text>
        <dbReference type="Rhea" id="RHEA:16441"/>
        <dbReference type="Rhea" id="RHEA-COMP:10207"/>
        <dbReference type="Rhea" id="RHEA-COMP:10208"/>
        <dbReference type="ChEBI" id="CHEBI:15377"/>
        <dbReference type="ChEBI" id="CHEBI:28938"/>
        <dbReference type="ChEBI" id="CHEBI:29973"/>
        <dbReference type="ChEBI" id="CHEBI:30011"/>
        <dbReference type="EC" id="3.5.1.44"/>
    </reaction>
</comment>
<keyword evidence="5" id="KW-1185">Reference proteome</keyword>
<dbReference type="KEGG" id="stq:Spith_0109"/>
<organism evidence="4 5">
    <name type="scientific">Winmispira thermophila (strain ATCC 700085 / DSM 6578 / Z-1203)</name>
    <name type="common">Spirochaeta thermophila</name>
    <dbReference type="NCBI Taxonomy" id="869211"/>
    <lineage>
        <taxon>Bacteria</taxon>
        <taxon>Pseudomonadati</taxon>
        <taxon>Spirochaetota</taxon>
        <taxon>Spirochaetia</taxon>
        <taxon>Winmispirales</taxon>
        <taxon>Winmispiraceae</taxon>
        <taxon>Winmispira</taxon>
    </lineage>
</organism>
<dbReference type="STRING" id="869211.Spith_0109"/>
<dbReference type="InterPro" id="IPR005659">
    <property type="entry name" value="Chemorcpt_Glu_NH3ase_CheD"/>
</dbReference>
<sequence length="162" mass="18242">MHEYFLHPGELIFSRRHMLVKTVLGSCVAVCIHDKVQRIGGMCHYLLPVAPTDEQRSTKYGDVAIRVLLSKFLGKAGSRKEDLLASVIGGAFVVFDEREIFFVGDRNVEVALRLLKEYGVYVLQMNTGGDYGRRVLFEPHTNKLVVEQIKGVTVDDLYDPEA</sequence>
<evidence type="ECO:0000256" key="3">
    <source>
        <dbReference type="HAMAP-Rule" id="MF_01440"/>
    </source>
</evidence>
<dbReference type="EC" id="3.5.1.44" evidence="3"/>
<dbReference type="PANTHER" id="PTHR35147:SF3">
    <property type="entry name" value="CHEMORECEPTOR GLUTAMINE DEAMIDASE CHED 1-RELATED"/>
    <property type="match status" value="1"/>
</dbReference>
<evidence type="ECO:0000256" key="2">
    <source>
        <dbReference type="ARBA" id="ARBA00022801"/>
    </source>
</evidence>
<dbReference type="Gene3D" id="3.30.1330.200">
    <property type="match status" value="1"/>
</dbReference>
<dbReference type="CDD" id="cd16352">
    <property type="entry name" value="CheD"/>
    <property type="match status" value="1"/>
</dbReference>
<dbReference type="HOGENOM" id="CLU_087854_1_2_12"/>
<dbReference type="OrthoDB" id="9807202at2"/>
<dbReference type="PANTHER" id="PTHR35147">
    <property type="entry name" value="CHEMORECEPTOR GLUTAMINE DEAMIDASE CHED-RELATED"/>
    <property type="match status" value="1"/>
</dbReference>
<keyword evidence="2 3" id="KW-0378">Hydrolase</keyword>
<gene>
    <name evidence="3" type="primary">cheD</name>
    <name evidence="4" type="ordered locus">Spith_0109</name>
</gene>
<dbReference type="HAMAP" id="MF_01440">
    <property type="entry name" value="CheD"/>
    <property type="match status" value="1"/>
</dbReference>
<evidence type="ECO:0000256" key="1">
    <source>
        <dbReference type="ARBA" id="ARBA00022500"/>
    </source>
</evidence>
<accession>G0GC32</accession>
<dbReference type="Pfam" id="PF03975">
    <property type="entry name" value="CheD"/>
    <property type="match status" value="1"/>
</dbReference>
<evidence type="ECO:0000313" key="5">
    <source>
        <dbReference type="Proteomes" id="UP000007254"/>
    </source>
</evidence>
<comment type="similarity">
    <text evidence="3">Belongs to the CheD family.</text>
</comment>
<evidence type="ECO:0000313" key="4">
    <source>
        <dbReference type="EMBL" id="AEJ60396.1"/>
    </source>
</evidence>
<dbReference type="GO" id="GO:0006935">
    <property type="term" value="P:chemotaxis"/>
    <property type="evidence" value="ECO:0007669"/>
    <property type="project" value="UniProtKB-UniRule"/>
</dbReference>
<dbReference type="EMBL" id="CP002903">
    <property type="protein sequence ID" value="AEJ60396.1"/>
    <property type="molecule type" value="Genomic_DNA"/>
</dbReference>
<dbReference type="AlphaFoldDB" id="G0GC32"/>